<dbReference type="PANTHER" id="PTHR48040">
    <property type="entry name" value="PLEIOTROPIC DRUG RESISTANCE PROTEIN 1-LIKE ISOFORM X1"/>
    <property type="match status" value="1"/>
</dbReference>
<evidence type="ECO:0000256" key="5">
    <source>
        <dbReference type="ARBA" id="ARBA00022737"/>
    </source>
</evidence>
<evidence type="ECO:0000256" key="3">
    <source>
        <dbReference type="ARBA" id="ARBA00022448"/>
    </source>
</evidence>
<dbReference type="Pfam" id="PF00005">
    <property type="entry name" value="ABC_tran"/>
    <property type="match status" value="2"/>
</dbReference>
<protein>
    <recommendedName>
        <fullName evidence="11">ABC transporter domain-containing protein</fullName>
    </recommendedName>
</protein>
<feature type="transmembrane region" description="Helical" evidence="10">
    <location>
        <begin position="1378"/>
        <end position="1397"/>
    </location>
</feature>
<dbReference type="InterPro" id="IPR029481">
    <property type="entry name" value="ABC_trans_N"/>
</dbReference>
<feature type="transmembrane region" description="Helical" evidence="10">
    <location>
        <begin position="643"/>
        <end position="661"/>
    </location>
</feature>
<accession>A0A5P1FQ05</accession>
<sequence>MDRPPSRLRSWASFGIHDALGEPETAGSFGRRIDDDGVGDGGCDDEEELKWAAIEKLPTYSRARRGVLLQEERAVEVDFERLGSLNRRILIDSVLRAVEEDNGRLLRRLRARIDGVGIELPTVEVRFEKLSVEGDAYVESRALPTLVNATLNTVEGILRLSTSKKRTVKILSSVSGIVRPSRMTLLLGPPGSGKTTLLLALAGRLNKKLGVSGKITYCGHEFPEFIPERTSVYISQHDLHNAEMTVRETLDFSGCCLGVGTNYDMLLELLRREKAAGIKPDPEIDAFMKVTSLEGQHTNLVTDYVLKILGLDICADTIVGNEMLRGISGGQKKRVTIGEMLVGPAKVLFMDEISTGLDSSTTFQIVKFLRQMVHVMDCTMILSLLQPSPETFNLFDDIILLSEGQIVYQGPRDRILEFFEGIGFKCPERKDVADFLQEVTSKKDQEQYWFNKTEPYRYISVPEIVQNFSSFTTGEQLREDLRIPYDKCCTHPAALADVKYGTSRWKLFRACFSREWLLIKRNSFLYIFKTTQIAIMSVITMILFLRTQMYHETIADGGKYLSALFFSLVNMMFNGMAELQMTVRRLPVFYKQRDYYFYPPWAFGLSMWILRIPLSVLESGIWVSITYYGIGFAPAANRFFAQFLAYFFIHQMALALFRLLATVGRTPVIASTIGRCVCLLMFVLGGFLISKDNLLSWLTWGYWISPITYAQNAISINEFLDNRWSIVNNDTTINASTVGKAFLKSRGMQVKEYWYWISIGALAGFSLFFNVCSIAALTYLNPFGSFRTVINGNREEPEGSSSTEHMQSKMSEMSTTSVAHLFRGIQLAGDPVNNTSESVGVISCALREMPLTFQPLSLSFDHVNYYVEMPKEMKSRGIEESRLQLLHDVSGTFMPGVLTALVGVSGAGKTTLMDVLAGRKTTGYTEGTINISGYPKSQETFARVSGYCEQNDIHSPNVTVHESLIYSAWLRLGPDVNFYVRKMFVDEVMDLIELNPLKNALVGLPGVYGLSTEQRKRLTIAVELVANPSIIFMDEPTTGLDARAAAIIMRTVRNTVNTGRTVICTIHQPSIDIFESFDELLLMKRGGQVIYAGALGHKSEDIIKYFEAIPGVPKIKDGYNPATWALEISSPSVEARLGIDFAEVYANSSLYKKNQKHIKELSSAAPGPKDLYFLTRHSQSFRIQYMACLWKQHLSYWRNPQHNGIRFLLTIAFGLIFGVVFWNTGNTMKKQQDLFNIMGAMYASIFFLGGNNATAVQSVVLIERVVFYREKATGMYSALPYALALVSIEILYVAVQSLLYGVLLFFMLGFSWQVEKLFWFIYFNFMCFVTFTLCGMMLLALTSGLQLASILMAFFSGLWSLFSGFIVPKPLAPIWLRWYYWASPAAWILDGIMTSQFGDLESLLEIPGQASVPVKVFLKNSFGYEYEFLKHVALLNAAFAITFFFVFTFSIKVLNFQKR</sequence>
<comment type="similarity">
    <text evidence="2">Belongs to the ABC transporter superfamily. ABCG family. PDR (TC 3.A.1.205) subfamily.</text>
</comment>
<evidence type="ECO:0000256" key="10">
    <source>
        <dbReference type="SAM" id="Phobius"/>
    </source>
</evidence>
<dbReference type="InterPro" id="IPR003593">
    <property type="entry name" value="AAA+_ATPase"/>
</dbReference>
<feature type="transmembrane region" description="Helical" evidence="10">
    <location>
        <begin position="1282"/>
        <end position="1310"/>
    </location>
</feature>
<dbReference type="InterPro" id="IPR043926">
    <property type="entry name" value="ABCG_dom"/>
</dbReference>
<evidence type="ECO:0000256" key="1">
    <source>
        <dbReference type="ARBA" id="ARBA00004141"/>
    </source>
</evidence>
<feature type="transmembrane region" description="Helical" evidence="10">
    <location>
        <begin position="1432"/>
        <end position="1454"/>
    </location>
</feature>
<feature type="domain" description="ABC transporter" evidence="11">
    <location>
        <begin position="858"/>
        <end position="1111"/>
    </location>
</feature>
<gene>
    <name evidence="12" type="ORF">A4U43_C02F22340</name>
</gene>
<dbReference type="CDD" id="cd03233">
    <property type="entry name" value="ABCG_PDR_domain1"/>
    <property type="match status" value="1"/>
</dbReference>
<feature type="transmembrane region" description="Helical" evidence="10">
    <location>
        <begin position="667"/>
        <end position="689"/>
    </location>
</feature>
<feature type="transmembrane region" description="Helical" evidence="10">
    <location>
        <begin position="753"/>
        <end position="780"/>
    </location>
</feature>
<evidence type="ECO:0000256" key="2">
    <source>
        <dbReference type="ARBA" id="ARBA00006012"/>
    </source>
</evidence>
<dbReference type="Gene3D" id="3.40.50.300">
    <property type="entry name" value="P-loop containing nucleotide triphosphate hydrolases"/>
    <property type="match status" value="2"/>
</dbReference>
<dbReference type="CDD" id="cd03232">
    <property type="entry name" value="ABCG_PDR_domain2"/>
    <property type="match status" value="1"/>
</dbReference>
<evidence type="ECO:0000259" key="11">
    <source>
        <dbReference type="PROSITE" id="PS50893"/>
    </source>
</evidence>
<evidence type="ECO:0000256" key="6">
    <source>
        <dbReference type="ARBA" id="ARBA00022741"/>
    </source>
</evidence>
<dbReference type="InterPro" id="IPR003439">
    <property type="entry name" value="ABC_transporter-like_ATP-bd"/>
</dbReference>
<dbReference type="Pfam" id="PF14510">
    <property type="entry name" value="ABC_trans_N"/>
    <property type="match status" value="1"/>
</dbReference>
<feature type="transmembrane region" description="Helical" evidence="10">
    <location>
        <begin position="595"/>
        <end position="614"/>
    </location>
</feature>
<dbReference type="GO" id="GO:0140359">
    <property type="term" value="F:ABC-type transporter activity"/>
    <property type="evidence" value="ECO:0007669"/>
    <property type="project" value="InterPro"/>
</dbReference>
<dbReference type="InterPro" id="IPR027417">
    <property type="entry name" value="P-loop_NTPase"/>
</dbReference>
<dbReference type="Pfam" id="PF19055">
    <property type="entry name" value="ABC2_membrane_7"/>
    <property type="match status" value="1"/>
</dbReference>
<evidence type="ECO:0000256" key="4">
    <source>
        <dbReference type="ARBA" id="ARBA00022692"/>
    </source>
</evidence>
<dbReference type="InterPro" id="IPR034003">
    <property type="entry name" value="ABCG_PDR_2"/>
</dbReference>
<reference evidence="13" key="1">
    <citation type="journal article" date="2017" name="Nat. Commun.">
        <title>The asparagus genome sheds light on the origin and evolution of a young Y chromosome.</title>
        <authorList>
            <person name="Harkess A."/>
            <person name="Zhou J."/>
            <person name="Xu C."/>
            <person name="Bowers J.E."/>
            <person name="Van der Hulst R."/>
            <person name="Ayyampalayam S."/>
            <person name="Mercati F."/>
            <person name="Riccardi P."/>
            <person name="McKain M.R."/>
            <person name="Kakrana A."/>
            <person name="Tang H."/>
            <person name="Ray J."/>
            <person name="Groenendijk J."/>
            <person name="Arikit S."/>
            <person name="Mathioni S.M."/>
            <person name="Nakano M."/>
            <person name="Shan H."/>
            <person name="Telgmann-Rauber A."/>
            <person name="Kanno A."/>
            <person name="Yue Z."/>
            <person name="Chen H."/>
            <person name="Li W."/>
            <person name="Chen Y."/>
            <person name="Xu X."/>
            <person name="Zhang Y."/>
            <person name="Luo S."/>
            <person name="Chen H."/>
            <person name="Gao J."/>
            <person name="Mao Z."/>
            <person name="Pires J.C."/>
            <person name="Luo M."/>
            <person name="Kudrna D."/>
            <person name="Wing R.A."/>
            <person name="Meyers B.C."/>
            <person name="Yi K."/>
            <person name="Kong H."/>
            <person name="Lavrijsen P."/>
            <person name="Sunseri F."/>
            <person name="Falavigna A."/>
            <person name="Ye Y."/>
            <person name="Leebens-Mack J.H."/>
            <person name="Chen G."/>
        </authorList>
    </citation>
    <scope>NUCLEOTIDE SEQUENCE [LARGE SCALE GENOMIC DNA]</scope>
    <source>
        <strain evidence="13">cv. DH0086</strain>
    </source>
</reference>
<name>A0A5P1FQ05_ASPOF</name>
<dbReference type="InterPro" id="IPR013525">
    <property type="entry name" value="ABC2_TM"/>
</dbReference>
<dbReference type="FunFam" id="3.40.50.300:FF:000179">
    <property type="entry name" value="ABC transporter G family member 34"/>
    <property type="match status" value="1"/>
</dbReference>
<feature type="transmembrane region" description="Helical" evidence="10">
    <location>
        <begin position="524"/>
        <end position="545"/>
    </location>
</feature>
<keyword evidence="8 10" id="KW-1133">Transmembrane helix</keyword>
<dbReference type="PANTHER" id="PTHR48040:SF60">
    <property type="entry name" value="ABC TRANSPORTER DOMAIN-CONTAINING PROTEIN"/>
    <property type="match status" value="1"/>
</dbReference>
<dbReference type="EMBL" id="CM007382">
    <property type="protein sequence ID" value="ONK78781.1"/>
    <property type="molecule type" value="Genomic_DNA"/>
</dbReference>
<dbReference type="FunFam" id="3.40.50.300:FF:000059">
    <property type="entry name" value="ABC transporter G family member 40"/>
    <property type="match status" value="1"/>
</dbReference>
<feature type="transmembrane region" description="Helical" evidence="10">
    <location>
        <begin position="1234"/>
        <end position="1262"/>
    </location>
</feature>
<dbReference type="OMA" id="FRRDIPY"/>
<organism evidence="12 13">
    <name type="scientific">Asparagus officinalis</name>
    <name type="common">Garden asparagus</name>
    <dbReference type="NCBI Taxonomy" id="4686"/>
    <lineage>
        <taxon>Eukaryota</taxon>
        <taxon>Viridiplantae</taxon>
        <taxon>Streptophyta</taxon>
        <taxon>Embryophyta</taxon>
        <taxon>Tracheophyta</taxon>
        <taxon>Spermatophyta</taxon>
        <taxon>Magnoliopsida</taxon>
        <taxon>Liliopsida</taxon>
        <taxon>Asparagales</taxon>
        <taxon>Asparagaceae</taxon>
        <taxon>Asparagoideae</taxon>
        <taxon>Asparagus</taxon>
    </lineage>
</organism>
<keyword evidence="6" id="KW-0547">Nucleotide-binding</keyword>
<dbReference type="InterPro" id="IPR034001">
    <property type="entry name" value="ABCG_PDR_1"/>
</dbReference>
<dbReference type="GO" id="GO:0005524">
    <property type="term" value="F:ATP binding"/>
    <property type="evidence" value="ECO:0007669"/>
    <property type="project" value="UniProtKB-KW"/>
</dbReference>
<keyword evidence="13" id="KW-1185">Reference proteome</keyword>
<evidence type="ECO:0000256" key="7">
    <source>
        <dbReference type="ARBA" id="ARBA00022840"/>
    </source>
</evidence>
<proteinExistence type="inferred from homology"/>
<comment type="subcellular location">
    <subcellularLocation>
        <location evidence="1">Membrane</location>
        <topology evidence="1">Multi-pass membrane protein</topology>
    </subcellularLocation>
</comment>
<dbReference type="OrthoDB" id="66620at2759"/>
<dbReference type="SUPFAM" id="SSF52540">
    <property type="entry name" value="P-loop containing nucleoside triphosphate hydrolases"/>
    <property type="match status" value="2"/>
</dbReference>
<evidence type="ECO:0000256" key="9">
    <source>
        <dbReference type="ARBA" id="ARBA00023136"/>
    </source>
</evidence>
<dbReference type="Pfam" id="PF08370">
    <property type="entry name" value="PDR_assoc"/>
    <property type="match status" value="1"/>
</dbReference>
<dbReference type="Gramene" id="ONK78781">
    <property type="protein sequence ID" value="ONK78781"/>
    <property type="gene ID" value="A4U43_C02F22340"/>
</dbReference>
<evidence type="ECO:0000313" key="13">
    <source>
        <dbReference type="Proteomes" id="UP000243459"/>
    </source>
</evidence>
<dbReference type="GO" id="GO:0016887">
    <property type="term" value="F:ATP hydrolysis activity"/>
    <property type="evidence" value="ECO:0007669"/>
    <property type="project" value="InterPro"/>
</dbReference>
<keyword evidence="3" id="KW-0813">Transport</keyword>
<dbReference type="PROSITE" id="PS50893">
    <property type="entry name" value="ABC_TRANSPORTER_2"/>
    <property type="match status" value="2"/>
</dbReference>
<dbReference type="InterPro" id="IPR013581">
    <property type="entry name" value="PDR_assoc"/>
</dbReference>
<keyword evidence="4 10" id="KW-0812">Transmembrane</keyword>
<feature type="transmembrane region" description="Helical" evidence="10">
    <location>
        <begin position="1347"/>
        <end position="1366"/>
    </location>
</feature>
<evidence type="ECO:0000313" key="12">
    <source>
        <dbReference type="EMBL" id="ONK78781.1"/>
    </source>
</evidence>
<feature type="domain" description="ABC transporter" evidence="11">
    <location>
        <begin position="152"/>
        <end position="428"/>
    </location>
</feature>
<keyword evidence="5" id="KW-0677">Repeat</keyword>
<dbReference type="GO" id="GO:0016020">
    <property type="term" value="C:membrane"/>
    <property type="evidence" value="ECO:0007669"/>
    <property type="project" value="UniProtKB-SubCell"/>
</dbReference>
<dbReference type="InterPro" id="IPR017871">
    <property type="entry name" value="ABC_transporter-like_CS"/>
</dbReference>
<dbReference type="SMART" id="SM00382">
    <property type="entry name" value="AAA"/>
    <property type="match status" value="2"/>
</dbReference>
<dbReference type="PROSITE" id="PS00211">
    <property type="entry name" value="ABC_TRANSPORTER_1"/>
    <property type="match status" value="1"/>
</dbReference>
<dbReference type="Pfam" id="PF01061">
    <property type="entry name" value="ABC2_membrane"/>
    <property type="match status" value="2"/>
</dbReference>
<keyword evidence="9 10" id="KW-0472">Membrane</keyword>
<keyword evidence="7" id="KW-0067">ATP-binding</keyword>
<evidence type="ECO:0000256" key="8">
    <source>
        <dbReference type="ARBA" id="ARBA00022989"/>
    </source>
</evidence>
<feature type="transmembrane region" description="Helical" evidence="10">
    <location>
        <begin position="1204"/>
        <end position="1222"/>
    </location>
</feature>
<dbReference type="Proteomes" id="UP000243459">
    <property type="component" value="Chromosome 2"/>
</dbReference>
<feature type="transmembrane region" description="Helical" evidence="10">
    <location>
        <begin position="1317"/>
        <end position="1341"/>
    </location>
</feature>